<name>A0A5D0MLX6_FLESI</name>
<dbReference type="RefSeq" id="WP_303700236.1">
    <property type="nucleotide sequence ID" value="NZ_VSIV01000053.1"/>
</dbReference>
<keyword evidence="11" id="KW-0411">Iron-sulfur</keyword>
<dbReference type="GO" id="GO:0016020">
    <property type="term" value="C:membrane"/>
    <property type="evidence" value="ECO:0007669"/>
    <property type="project" value="UniProtKB-SubCell"/>
</dbReference>
<dbReference type="GO" id="GO:0016491">
    <property type="term" value="F:oxidoreductase activity"/>
    <property type="evidence" value="ECO:0007669"/>
    <property type="project" value="InterPro"/>
</dbReference>
<gene>
    <name evidence="18" type="ORF">FXF49_01965</name>
</gene>
<dbReference type="Gene3D" id="3.10.20.740">
    <property type="match status" value="1"/>
</dbReference>
<evidence type="ECO:0000259" key="15">
    <source>
        <dbReference type="PROSITE" id="PS51085"/>
    </source>
</evidence>
<dbReference type="PROSITE" id="PS51085">
    <property type="entry name" value="2FE2S_FER_2"/>
    <property type="match status" value="1"/>
</dbReference>
<evidence type="ECO:0000256" key="11">
    <source>
        <dbReference type="ARBA" id="ARBA00023014"/>
    </source>
</evidence>
<dbReference type="InterPro" id="IPR006656">
    <property type="entry name" value="Mopterin_OxRdtase"/>
</dbReference>
<dbReference type="PANTHER" id="PTHR43105:SF10">
    <property type="entry name" value="NADH-QUINONE OXIDOREDUCTASE SUBUNIT G"/>
    <property type="match status" value="1"/>
</dbReference>
<accession>A0A5D0MLX6</accession>
<comment type="cofactor">
    <cofactor evidence="1">
        <name>[4Fe-4S] cluster</name>
        <dbReference type="ChEBI" id="CHEBI:49883"/>
    </cofactor>
</comment>
<organism evidence="18 19">
    <name type="scientific">Flexistipes sinusarabici</name>
    <dbReference type="NCBI Taxonomy" id="2352"/>
    <lineage>
        <taxon>Bacteria</taxon>
        <taxon>Pseudomonadati</taxon>
        <taxon>Deferribacterota</taxon>
        <taxon>Deferribacteres</taxon>
        <taxon>Deferribacterales</taxon>
        <taxon>Flexistipitaceae</taxon>
        <taxon>Flexistipes</taxon>
    </lineage>
</organism>
<evidence type="ECO:0000256" key="5">
    <source>
        <dbReference type="ARBA" id="ARBA00022714"/>
    </source>
</evidence>
<comment type="similarity">
    <text evidence="3">Belongs to the complex I 75 kDa subunit family.</text>
</comment>
<dbReference type="PROSITE" id="PS00641">
    <property type="entry name" value="COMPLEX1_75K_1"/>
    <property type="match status" value="1"/>
</dbReference>
<dbReference type="InterPro" id="IPR054351">
    <property type="entry name" value="NADH_UbQ_OxRdtase_ferredoxin"/>
</dbReference>
<dbReference type="InterPro" id="IPR050123">
    <property type="entry name" value="Prok_molybdopt-oxidoreductase"/>
</dbReference>
<keyword evidence="6" id="KW-0874">Quinone</keyword>
<dbReference type="SUPFAM" id="SSF54292">
    <property type="entry name" value="2Fe-2S ferredoxin-like"/>
    <property type="match status" value="1"/>
</dbReference>
<feature type="domain" description="2Fe-2S ferredoxin-type" evidence="15">
    <location>
        <begin position="2"/>
        <end position="78"/>
    </location>
</feature>
<keyword evidence="5" id="KW-0001">2Fe-2S</keyword>
<keyword evidence="13" id="KW-0472">Membrane</keyword>
<evidence type="ECO:0000256" key="7">
    <source>
        <dbReference type="ARBA" id="ARBA00022723"/>
    </source>
</evidence>
<dbReference type="SUPFAM" id="SSF54862">
    <property type="entry name" value="4Fe-4S ferredoxins"/>
    <property type="match status" value="1"/>
</dbReference>
<evidence type="ECO:0000256" key="8">
    <source>
        <dbReference type="ARBA" id="ARBA00022737"/>
    </source>
</evidence>
<dbReference type="Gene3D" id="2.20.25.90">
    <property type="entry name" value="ADC-like domains"/>
    <property type="match status" value="1"/>
</dbReference>
<evidence type="ECO:0000313" key="19">
    <source>
        <dbReference type="Proteomes" id="UP000323337"/>
    </source>
</evidence>
<dbReference type="GO" id="GO:0046872">
    <property type="term" value="F:metal ion binding"/>
    <property type="evidence" value="ECO:0007669"/>
    <property type="project" value="UniProtKB-KW"/>
</dbReference>
<dbReference type="Gene3D" id="3.40.50.740">
    <property type="match status" value="2"/>
</dbReference>
<evidence type="ECO:0000256" key="4">
    <source>
        <dbReference type="ARBA" id="ARBA00022485"/>
    </source>
</evidence>
<protein>
    <submittedName>
        <fullName evidence="18">Molybdopterin-dependent oxidoreductase</fullName>
    </submittedName>
</protein>
<evidence type="ECO:0000256" key="14">
    <source>
        <dbReference type="ARBA" id="ARBA00034078"/>
    </source>
</evidence>
<dbReference type="FunFam" id="3.10.20.740:FF:000004">
    <property type="entry name" value="NADH-quinone oxidoreductase"/>
    <property type="match status" value="1"/>
</dbReference>
<evidence type="ECO:0000256" key="1">
    <source>
        <dbReference type="ARBA" id="ARBA00001966"/>
    </source>
</evidence>
<dbReference type="Proteomes" id="UP000323337">
    <property type="component" value="Unassembled WGS sequence"/>
</dbReference>
<comment type="caution">
    <text evidence="18">The sequence shown here is derived from an EMBL/GenBank/DDBJ whole genome shotgun (WGS) entry which is preliminary data.</text>
</comment>
<dbReference type="FunFam" id="3.30.70.20:FF:000035">
    <property type="entry name" value="Iron hydrogenase 1"/>
    <property type="match status" value="1"/>
</dbReference>
<dbReference type="GO" id="GO:0048038">
    <property type="term" value="F:quinone binding"/>
    <property type="evidence" value="ECO:0007669"/>
    <property type="project" value="UniProtKB-KW"/>
</dbReference>
<dbReference type="GO" id="GO:0051539">
    <property type="term" value="F:4 iron, 4 sulfur cluster binding"/>
    <property type="evidence" value="ECO:0007669"/>
    <property type="project" value="UniProtKB-KW"/>
</dbReference>
<dbReference type="AlphaFoldDB" id="A0A5D0MLX6"/>
<dbReference type="PROSITE" id="PS51379">
    <property type="entry name" value="4FE4S_FER_2"/>
    <property type="match status" value="2"/>
</dbReference>
<dbReference type="InterPro" id="IPR017900">
    <property type="entry name" value="4Fe4S_Fe_S_CS"/>
</dbReference>
<dbReference type="Pfam" id="PF13510">
    <property type="entry name" value="Fer2_4"/>
    <property type="match status" value="1"/>
</dbReference>
<feature type="domain" description="4Fe-4S His(Cys)3-ligated-type" evidence="17">
    <location>
        <begin position="78"/>
        <end position="117"/>
    </location>
</feature>
<dbReference type="InterPro" id="IPR019574">
    <property type="entry name" value="NADH_UbQ_OxRdtase_Gsu_4Fe4S-bd"/>
</dbReference>
<keyword evidence="9" id="KW-1278">Translocase</keyword>
<comment type="cofactor">
    <cofactor evidence="14">
        <name>[2Fe-2S] cluster</name>
        <dbReference type="ChEBI" id="CHEBI:190135"/>
    </cofactor>
</comment>
<dbReference type="Gene3D" id="3.30.70.20">
    <property type="match status" value="1"/>
</dbReference>
<evidence type="ECO:0000256" key="13">
    <source>
        <dbReference type="ARBA" id="ARBA00023136"/>
    </source>
</evidence>
<dbReference type="GO" id="GO:0042773">
    <property type="term" value="P:ATP synthesis coupled electron transport"/>
    <property type="evidence" value="ECO:0007669"/>
    <property type="project" value="InterPro"/>
</dbReference>
<dbReference type="SMART" id="SM00929">
    <property type="entry name" value="NADH-G_4Fe-4S_3"/>
    <property type="match status" value="1"/>
</dbReference>
<dbReference type="PANTHER" id="PTHR43105">
    <property type="entry name" value="RESPIRATORY NITRATE REDUCTASE"/>
    <property type="match status" value="1"/>
</dbReference>
<evidence type="ECO:0000259" key="16">
    <source>
        <dbReference type="PROSITE" id="PS51379"/>
    </source>
</evidence>
<proteinExistence type="inferred from homology"/>
<keyword evidence="10" id="KW-0408">Iron</keyword>
<feature type="domain" description="4Fe-4S ferredoxin-type" evidence="16">
    <location>
        <begin position="174"/>
        <end position="205"/>
    </location>
</feature>
<dbReference type="InterPro" id="IPR000283">
    <property type="entry name" value="NADH_UbQ_OxRdtase_75kDa_su_CS"/>
</dbReference>
<dbReference type="Pfam" id="PF22117">
    <property type="entry name" value="Fer4_Nqo3"/>
    <property type="match status" value="1"/>
</dbReference>
<evidence type="ECO:0000256" key="10">
    <source>
        <dbReference type="ARBA" id="ARBA00023004"/>
    </source>
</evidence>
<dbReference type="PROSITE" id="PS00198">
    <property type="entry name" value="4FE4S_FER_1"/>
    <property type="match status" value="1"/>
</dbReference>
<dbReference type="GO" id="GO:0008137">
    <property type="term" value="F:NADH dehydrogenase (ubiquinone) activity"/>
    <property type="evidence" value="ECO:0007669"/>
    <property type="project" value="InterPro"/>
</dbReference>
<dbReference type="SUPFAM" id="SSF53706">
    <property type="entry name" value="Formate dehydrogenase/DMSO reductase, domains 1-3"/>
    <property type="match status" value="1"/>
</dbReference>
<dbReference type="Pfam" id="PF00384">
    <property type="entry name" value="Molybdopterin"/>
    <property type="match status" value="1"/>
</dbReference>
<dbReference type="InterPro" id="IPR001041">
    <property type="entry name" value="2Fe-2S_ferredoxin-type"/>
</dbReference>
<keyword evidence="8" id="KW-0677">Repeat</keyword>
<comment type="subcellular location">
    <subcellularLocation>
        <location evidence="2">Membrane</location>
    </subcellularLocation>
</comment>
<reference evidence="18 19" key="1">
    <citation type="submission" date="2019-08" db="EMBL/GenBank/DDBJ databases">
        <title>Genomic characterization of a novel candidate phylum (ARYD3) from a high temperature, high salinity tertiary oil reservoir in north central Oklahoma, USA.</title>
        <authorList>
            <person name="Youssef N.H."/>
            <person name="Yadav A."/>
            <person name="Elshahed M.S."/>
        </authorList>
    </citation>
    <scope>NUCLEOTIDE SEQUENCE [LARGE SCALE GENOMIC DNA]</scope>
    <source>
        <strain evidence="18">ARYD1</strain>
    </source>
</reference>
<evidence type="ECO:0000256" key="3">
    <source>
        <dbReference type="ARBA" id="ARBA00005404"/>
    </source>
</evidence>
<feature type="domain" description="4Fe-4S ferredoxin-type" evidence="16">
    <location>
        <begin position="135"/>
        <end position="169"/>
    </location>
</feature>
<keyword evidence="4" id="KW-0004">4Fe-4S</keyword>
<evidence type="ECO:0000256" key="6">
    <source>
        <dbReference type="ARBA" id="ARBA00022719"/>
    </source>
</evidence>
<evidence type="ECO:0000256" key="12">
    <source>
        <dbReference type="ARBA" id="ARBA00023027"/>
    </source>
</evidence>
<dbReference type="EMBL" id="VSIV01000053">
    <property type="protein sequence ID" value="TYB34707.1"/>
    <property type="molecule type" value="Genomic_DNA"/>
</dbReference>
<evidence type="ECO:0000259" key="17">
    <source>
        <dbReference type="PROSITE" id="PS51839"/>
    </source>
</evidence>
<keyword evidence="7" id="KW-0479">Metal-binding</keyword>
<dbReference type="PROSITE" id="PS51839">
    <property type="entry name" value="4FE4S_HC3"/>
    <property type="match status" value="1"/>
</dbReference>
<dbReference type="InterPro" id="IPR036010">
    <property type="entry name" value="2Fe-2S_ferredoxin-like_sf"/>
</dbReference>
<evidence type="ECO:0000256" key="2">
    <source>
        <dbReference type="ARBA" id="ARBA00004370"/>
    </source>
</evidence>
<dbReference type="InterPro" id="IPR017896">
    <property type="entry name" value="4Fe4S_Fe-S-bd"/>
</dbReference>
<dbReference type="Gene3D" id="3.40.228.10">
    <property type="entry name" value="Dimethylsulfoxide Reductase, domain 2"/>
    <property type="match status" value="1"/>
</dbReference>
<dbReference type="GO" id="GO:0051537">
    <property type="term" value="F:2 iron, 2 sulfur cluster binding"/>
    <property type="evidence" value="ECO:0007669"/>
    <property type="project" value="UniProtKB-KW"/>
</dbReference>
<evidence type="ECO:0000256" key="9">
    <source>
        <dbReference type="ARBA" id="ARBA00022967"/>
    </source>
</evidence>
<keyword evidence="12" id="KW-0520">NAD</keyword>
<sequence>MPEIYINNKKYPFNEGDTVLEVAKRNNIYIPVMCYLEKITPTGACRFCLIEIEGIDKPAAACVTYAMDGMKVFTDTEKVIKDRKRMMDFVLIKHPLDCPICDKAGECMLQDMAYEFGINEESVPSVKPDKPVFDWNFIINDTNLCVMCERCVKVCHEITGCSALKIEERGFNNIINTTDGTELNCDFCGLCVDYCPVGALLDKPYKHSVRSWDLDKKNTFCNMCPVGCEIEVNIHDNEIFRCRSTENSFICSLGRYAFKHPEHRARIETPLMKSAGKLSEVSWNDALNEFKNRVNNIKERYGDESIALLLGSRLSNEALFGYKKLSDELNISKVISDVEFENGDFYQLHKEKFDTYENIGSLEGIKSSDLIFVIGSDLANEALGIKWNVMNAVIHNNAKLVTIGAQKYEYDYITDVSLLADYGDYAGIFENIKRDSDDISASIREYIDRAGKVTFIVGNEYISSEKQPESVYAFYDYVGSDKVENFFLVSDKTNITALFNSGILDNGYTPAKLNKEMVNSKIKAVLAVGFYPSETYGAYKALNKSIDNLDMLVSVDIYTNKFNSNADIIMPALTAFENESSYTSLDGRIFKTDVVYEHKYSALSDVNILSKIGALFGIKLPESAPEFWNENIAGQNGYPQMDFYEIDGFVRKEAKLNVNKTTFSYQKPAEGSVEIFVNARYHNNYLSTKAVVEKDVDGYVKKYYFDVDETVLSGKDACYDGHCSINDDIAKGTVLIPKNLK</sequence>
<dbReference type="Pfam" id="PF10588">
    <property type="entry name" value="NADH-G_4Fe-4S_3"/>
    <property type="match status" value="1"/>
</dbReference>
<evidence type="ECO:0000313" key="18">
    <source>
        <dbReference type="EMBL" id="TYB34707.1"/>
    </source>
</evidence>